<evidence type="ECO:0000256" key="1">
    <source>
        <dbReference type="ARBA" id="ARBA00004251"/>
    </source>
</evidence>
<comment type="caution">
    <text evidence="9">The sequence shown here is derived from an EMBL/GenBank/DDBJ whole genome shotgun (WGS) entry which is preliminary data.</text>
</comment>
<dbReference type="GeneID" id="36337223"/>
<sequence length="612" mass="68310">MRFILGLLLLCVYVRTLQEGFTCIRIGEPPYVKGELNVQLLLKGEYQRIDLQNTYVQNRMDSSFELVINGTEWAMHMNFTKYHQDTAFVLRNLEISRGNESYSADSSPKFMTSLSKIFVCSSHFEIPLDNDASLSMANITLQAFNTQPTTDTEICPRDMKDNFPVTQLTGAALGLVIGGVIVALAGVAIRKHFYPENKHTPRHFFSQIAKLEQSRSYLGTSNIMWCVNSAGMVVDTSGKAQEREGREAINQCLKLLQTPGDSANSTYERIWQSIPSYRYLGLCPHDASMIGMLLEMQAHLSFLYAGKDGKLNCQIVSLAPPTATSSDFPAVTPRNASRPLQIEKVKEKLERNYTSLVIISEAGMTFCGNRTRKMGVYLDTVEGGVPWMLELTWSRKPEYYEDGEVGWSSVGAHLGALSGTFSLTKIQLTYCLSSFSKSQSAIGKNELIAVSKNMERFRARAGDFYQCASSRHILLTSVLADSREGFLNWTGNQGIYLNDTNVIYVVLTTRHIKLQSFGDFNQDMFTGAGVTCGDDVHEDHSVTIGIGSSVCIIVAIFVVITVLTRLYDRDKELQSYEVEYCKLTNKGLLPSAPASIRRQEMKVPNRNHTSPV</sequence>
<feature type="chain" id="PRO_5004885270" evidence="8">
    <location>
        <begin position="17"/>
        <end position="612"/>
    </location>
</feature>
<dbReference type="AlphaFoldDB" id="W6URV7"/>
<evidence type="ECO:0000256" key="5">
    <source>
        <dbReference type="ARBA" id="ARBA00023136"/>
    </source>
</evidence>
<evidence type="ECO:0000256" key="3">
    <source>
        <dbReference type="ARBA" id="ARBA00022729"/>
    </source>
</evidence>
<dbReference type="GO" id="GO:0031902">
    <property type="term" value="C:late endosome membrane"/>
    <property type="evidence" value="ECO:0007669"/>
    <property type="project" value="TreeGrafter"/>
</dbReference>
<reference evidence="9 10" key="1">
    <citation type="journal article" date="2013" name="Nat. Genet.">
        <title>The genome of the hydatid tapeworm Echinococcus granulosus.</title>
        <authorList>
            <person name="Zheng H."/>
            <person name="Zhang W."/>
            <person name="Zhang L."/>
            <person name="Zhang Z."/>
            <person name="Li J."/>
            <person name="Lu G."/>
            <person name="Zhu Y."/>
            <person name="Wang Y."/>
            <person name="Huang Y."/>
            <person name="Liu J."/>
            <person name="Kang H."/>
            <person name="Chen J."/>
            <person name="Wang L."/>
            <person name="Chen A."/>
            <person name="Yu S."/>
            <person name="Gao Z."/>
            <person name="Jin L."/>
            <person name="Gu W."/>
            <person name="Wang Z."/>
            <person name="Zhao L."/>
            <person name="Shi B."/>
            <person name="Wen H."/>
            <person name="Lin R."/>
            <person name="Jones M.K."/>
            <person name="Brejova B."/>
            <person name="Vinar T."/>
            <person name="Zhao G."/>
            <person name="McManus D.P."/>
            <person name="Chen Z."/>
            <person name="Zhou Y."/>
            <person name="Wang S."/>
        </authorList>
    </citation>
    <scope>NUCLEOTIDE SEQUENCE [LARGE SCALE GENOMIC DNA]</scope>
</reference>
<dbReference type="PANTHER" id="PTHR11506">
    <property type="entry name" value="LYSOSOME-ASSOCIATED MEMBRANE GLYCOPROTEIN"/>
    <property type="match status" value="1"/>
</dbReference>
<dbReference type="EMBL" id="APAU02000006">
    <property type="protein sequence ID" value="EUB63426.1"/>
    <property type="molecule type" value="Genomic_DNA"/>
</dbReference>
<evidence type="ECO:0000256" key="4">
    <source>
        <dbReference type="ARBA" id="ARBA00022989"/>
    </source>
</evidence>
<gene>
    <name evidence="9" type="ORF">EGR_01508</name>
</gene>
<dbReference type="PANTHER" id="PTHR11506:SF35">
    <property type="entry name" value="LYSOSOME-ASSOCIATED MEMBRANE GLYCOPROTEIN 5"/>
    <property type="match status" value="1"/>
</dbReference>
<organism evidence="9 10">
    <name type="scientific">Echinococcus granulosus</name>
    <name type="common">Hydatid tapeworm</name>
    <dbReference type="NCBI Taxonomy" id="6210"/>
    <lineage>
        <taxon>Eukaryota</taxon>
        <taxon>Metazoa</taxon>
        <taxon>Spiralia</taxon>
        <taxon>Lophotrochozoa</taxon>
        <taxon>Platyhelminthes</taxon>
        <taxon>Cestoda</taxon>
        <taxon>Eucestoda</taxon>
        <taxon>Cyclophyllidea</taxon>
        <taxon>Taeniidae</taxon>
        <taxon>Echinococcus</taxon>
        <taxon>Echinococcus granulosus group</taxon>
    </lineage>
</organism>
<dbReference type="GO" id="GO:0005886">
    <property type="term" value="C:plasma membrane"/>
    <property type="evidence" value="ECO:0007669"/>
    <property type="project" value="TreeGrafter"/>
</dbReference>
<evidence type="ECO:0000313" key="10">
    <source>
        <dbReference type="Proteomes" id="UP000019149"/>
    </source>
</evidence>
<dbReference type="OrthoDB" id="6251441at2759"/>
<keyword evidence="10" id="KW-1185">Reference proteome</keyword>
<dbReference type="OMA" id="FYQCASS"/>
<dbReference type="RefSeq" id="XP_024354622.1">
    <property type="nucleotide sequence ID" value="XM_024490757.1"/>
</dbReference>
<dbReference type="Gene3D" id="2.40.160.110">
    <property type="match status" value="2"/>
</dbReference>
<evidence type="ECO:0000256" key="8">
    <source>
        <dbReference type="SAM" id="SignalP"/>
    </source>
</evidence>
<keyword evidence="6" id="KW-0325">Glycoprotein</keyword>
<dbReference type="GO" id="GO:0005765">
    <property type="term" value="C:lysosomal membrane"/>
    <property type="evidence" value="ECO:0007669"/>
    <property type="project" value="TreeGrafter"/>
</dbReference>
<feature type="transmembrane region" description="Helical" evidence="7">
    <location>
        <begin position="542"/>
        <end position="563"/>
    </location>
</feature>
<keyword evidence="3 8" id="KW-0732">Signal</keyword>
<dbReference type="Proteomes" id="UP000019149">
    <property type="component" value="Unassembled WGS sequence"/>
</dbReference>
<protein>
    <submittedName>
        <fullName evidence="9">Uncharacterized protein</fullName>
    </submittedName>
</protein>
<comment type="subcellular location">
    <subcellularLocation>
        <location evidence="1">Cell membrane</location>
        <topology evidence="1">Single-pass type I membrane protein</topology>
    </subcellularLocation>
</comment>
<evidence type="ECO:0000256" key="2">
    <source>
        <dbReference type="ARBA" id="ARBA00022692"/>
    </source>
</evidence>
<evidence type="ECO:0000313" key="9">
    <source>
        <dbReference type="EMBL" id="EUB63426.1"/>
    </source>
</evidence>
<accession>W6URV7</accession>
<proteinExistence type="predicted"/>
<name>W6URV7_ECHGR</name>
<evidence type="ECO:0000256" key="6">
    <source>
        <dbReference type="ARBA" id="ARBA00023180"/>
    </source>
</evidence>
<dbReference type="InterPro" id="IPR002000">
    <property type="entry name" value="Lysosome-assoc_membr_glycop"/>
</dbReference>
<feature type="signal peptide" evidence="8">
    <location>
        <begin position="1"/>
        <end position="16"/>
    </location>
</feature>
<keyword evidence="2 7" id="KW-0812">Transmembrane</keyword>
<keyword evidence="5 7" id="KW-0472">Membrane</keyword>
<dbReference type="KEGG" id="egl:EGR_01508"/>
<dbReference type="CTD" id="36337223"/>
<dbReference type="GO" id="GO:0072594">
    <property type="term" value="P:establishment of protein localization to organelle"/>
    <property type="evidence" value="ECO:0007669"/>
    <property type="project" value="TreeGrafter"/>
</dbReference>
<evidence type="ECO:0000256" key="7">
    <source>
        <dbReference type="SAM" id="Phobius"/>
    </source>
</evidence>
<keyword evidence="4 7" id="KW-1133">Transmembrane helix</keyword>